<keyword evidence="3" id="KW-1185">Reference proteome</keyword>
<dbReference type="InterPro" id="IPR029044">
    <property type="entry name" value="Nucleotide-diphossugar_trans"/>
</dbReference>
<comment type="caution">
    <text evidence="2">The sequence shown here is derived from an EMBL/GenBank/DDBJ whole genome shotgun (WGS) entry which is preliminary data.</text>
</comment>
<dbReference type="CDD" id="cd00761">
    <property type="entry name" value="Glyco_tranf_GTA_type"/>
    <property type="match status" value="1"/>
</dbReference>
<dbReference type="GO" id="GO:0016758">
    <property type="term" value="F:hexosyltransferase activity"/>
    <property type="evidence" value="ECO:0007669"/>
    <property type="project" value="UniProtKB-ARBA"/>
</dbReference>
<dbReference type="RefSeq" id="WP_135069543.1">
    <property type="nucleotide sequence ID" value="NZ_SPSB01000001.1"/>
</dbReference>
<reference evidence="2 3" key="1">
    <citation type="submission" date="2019-03" db="EMBL/GenBank/DDBJ databases">
        <title>Algoriphagus sp. nov, a new strain isolated from root system soil of mangrove plant Kandelia.</title>
        <authorList>
            <person name="Yin Q."/>
            <person name="Wang K."/>
            <person name="Song Z."/>
        </authorList>
    </citation>
    <scope>NUCLEOTIDE SEQUENCE [LARGE SCALE GENOMIC DNA]</scope>
    <source>
        <strain evidence="2 3">XY-J91</strain>
    </source>
</reference>
<proteinExistence type="predicted"/>
<name>A0A4Y9QXS0_9BACT</name>
<dbReference type="EMBL" id="SPSB01000001">
    <property type="protein sequence ID" value="TFV97264.1"/>
    <property type="molecule type" value="Genomic_DNA"/>
</dbReference>
<dbReference type="PANTHER" id="PTHR22916">
    <property type="entry name" value="GLYCOSYLTRANSFERASE"/>
    <property type="match status" value="1"/>
</dbReference>
<dbReference type="Gene3D" id="3.90.550.10">
    <property type="entry name" value="Spore Coat Polysaccharide Biosynthesis Protein SpsA, Chain A"/>
    <property type="match status" value="1"/>
</dbReference>
<dbReference type="AlphaFoldDB" id="A0A4Y9QXS0"/>
<dbReference type="SUPFAM" id="SSF53448">
    <property type="entry name" value="Nucleotide-diphospho-sugar transferases"/>
    <property type="match status" value="1"/>
</dbReference>
<dbReference type="Proteomes" id="UP000297647">
    <property type="component" value="Unassembled WGS sequence"/>
</dbReference>
<organism evidence="2 3">
    <name type="scientific">Algoriphagus kandeliae</name>
    <dbReference type="NCBI Taxonomy" id="2562278"/>
    <lineage>
        <taxon>Bacteria</taxon>
        <taxon>Pseudomonadati</taxon>
        <taxon>Bacteroidota</taxon>
        <taxon>Cytophagia</taxon>
        <taxon>Cytophagales</taxon>
        <taxon>Cyclobacteriaceae</taxon>
        <taxon>Algoriphagus</taxon>
    </lineage>
</organism>
<dbReference type="InterPro" id="IPR001173">
    <property type="entry name" value="Glyco_trans_2-like"/>
</dbReference>
<protein>
    <submittedName>
        <fullName evidence="2">Glycosyltransferase family 2 protein</fullName>
    </submittedName>
</protein>
<evidence type="ECO:0000313" key="3">
    <source>
        <dbReference type="Proteomes" id="UP000297647"/>
    </source>
</evidence>
<dbReference type="Pfam" id="PF00535">
    <property type="entry name" value="Glycos_transf_2"/>
    <property type="match status" value="1"/>
</dbReference>
<dbReference type="OrthoDB" id="6307329at2"/>
<evidence type="ECO:0000259" key="1">
    <source>
        <dbReference type="Pfam" id="PF00535"/>
    </source>
</evidence>
<gene>
    <name evidence="2" type="ORF">E4S40_00995</name>
</gene>
<feature type="domain" description="Glycosyltransferase 2-like" evidence="1">
    <location>
        <begin position="6"/>
        <end position="126"/>
    </location>
</feature>
<sequence length="283" mass="32546">MSPKISVIIPFFNSEKNLERAVNSVISQSFTDWELILVDDGSSDNSGKIAKSFLEDFRISYFFQENSGVSVARNLGASKANGYWLIFLDSDDELDSSLFFELIQSTSENIHVVLWGFNWVFQNGKSKTFIRKGEKYIPNLSGSFAFKRVVFLTLGGFDESLNFGENTELFHRISLSNLIIKELAIIGFTYHDSNNGGSKNLQNSIDSNLIILEKHKETLSNHTKHLYHQVIGVNQLRFRRYKEARKNLWIAYTYKPFKLSTLVRFFISLFPFLVIRLYSEKVG</sequence>
<keyword evidence="2" id="KW-0808">Transferase</keyword>
<accession>A0A4Y9QXS0</accession>
<evidence type="ECO:0000313" key="2">
    <source>
        <dbReference type="EMBL" id="TFV97264.1"/>
    </source>
</evidence>